<evidence type="ECO:0000256" key="8">
    <source>
        <dbReference type="ARBA" id="ARBA00023002"/>
    </source>
</evidence>
<dbReference type="GO" id="GO:0010308">
    <property type="term" value="F:acireductone dioxygenase (Ni2+-requiring) activity"/>
    <property type="evidence" value="ECO:0007669"/>
    <property type="project" value="UniProtKB-UniRule"/>
</dbReference>
<dbReference type="FunFam" id="2.60.120.10:FF:000031">
    <property type="entry name" value="1,2-dihydroxy-3-keto-5-methylthiopentene dioxygenase"/>
    <property type="match status" value="1"/>
</dbReference>
<dbReference type="GO" id="GO:0019509">
    <property type="term" value="P:L-methionine salvage from methylthioadenosine"/>
    <property type="evidence" value="ECO:0007669"/>
    <property type="project" value="UniProtKB-UniRule"/>
</dbReference>
<keyword evidence="4 12" id="KW-0533">Nickel</keyword>
<dbReference type="HAMAP" id="MF_03154">
    <property type="entry name" value="Salvage_MtnD_euk"/>
    <property type="match status" value="1"/>
</dbReference>
<reference evidence="13" key="1">
    <citation type="submission" date="2021-08" db="EMBL/GenBank/DDBJ databases">
        <title>WGS assembly of Ceratopteris richardii.</title>
        <authorList>
            <person name="Marchant D.B."/>
            <person name="Chen G."/>
            <person name="Jenkins J."/>
            <person name="Shu S."/>
            <person name="Leebens-Mack J."/>
            <person name="Grimwood J."/>
            <person name="Schmutz J."/>
            <person name="Soltis P."/>
            <person name="Soltis D."/>
            <person name="Chen Z.-H."/>
        </authorList>
    </citation>
    <scope>NUCLEOTIDE SEQUENCE</scope>
    <source>
        <strain evidence="13">Whitten #5841</strain>
        <tissue evidence="13">Leaf</tissue>
    </source>
</reference>
<keyword evidence="8 12" id="KW-0560">Oxidoreductase</keyword>
<dbReference type="Gene3D" id="2.60.120.10">
    <property type="entry name" value="Jelly Rolls"/>
    <property type="match status" value="1"/>
</dbReference>
<dbReference type="PANTHER" id="PTHR23418">
    <property type="entry name" value="ACIREDUCTONE DIOXYGENASE"/>
    <property type="match status" value="1"/>
</dbReference>
<dbReference type="EC" id="1.13.11.54" evidence="12"/>
<evidence type="ECO:0000313" key="14">
    <source>
        <dbReference type="Proteomes" id="UP000825935"/>
    </source>
</evidence>
<dbReference type="GO" id="GO:0010309">
    <property type="term" value="F:acireductone dioxygenase [iron(II)-requiring] activity"/>
    <property type="evidence" value="ECO:0007669"/>
    <property type="project" value="UniProtKB-UniRule"/>
</dbReference>
<dbReference type="InterPro" id="IPR004313">
    <property type="entry name" value="ARD"/>
</dbReference>
<dbReference type="OMA" id="NNYIKLM"/>
<comment type="catalytic activity">
    <reaction evidence="1 12">
        <text>1,2-dihydroxy-5-(methylsulfanyl)pent-1-en-3-one + O2 = 4-methylsulfanyl-2-oxobutanoate + formate + 2 H(+)</text>
        <dbReference type="Rhea" id="RHEA:24504"/>
        <dbReference type="ChEBI" id="CHEBI:15378"/>
        <dbReference type="ChEBI" id="CHEBI:15379"/>
        <dbReference type="ChEBI" id="CHEBI:15740"/>
        <dbReference type="ChEBI" id="CHEBI:16723"/>
        <dbReference type="ChEBI" id="CHEBI:49252"/>
        <dbReference type="EC" id="1.13.11.54"/>
    </reaction>
</comment>
<evidence type="ECO:0000256" key="6">
    <source>
        <dbReference type="ARBA" id="ARBA00022723"/>
    </source>
</evidence>
<dbReference type="GO" id="GO:0005886">
    <property type="term" value="C:plasma membrane"/>
    <property type="evidence" value="ECO:0007669"/>
    <property type="project" value="UniProtKB-SubCell"/>
</dbReference>
<evidence type="ECO:0000256" key="3">
    <source>
        <dbReference type="ARBA" id="ARBA00022490"/>
    </source>
</evidence>
<dbReference type="InterPro" id="IPR014710">
    <property type="entry name" value="RmlC-like_jellyroll"/>
</dbReference>
<protein>
    <recommendedName>
        <fullName evidence="12">Acireductone dioxygenase</fullName>
    </recommendedName>
    <alternativeName>
        <fullName evidence="12">Acireductone dioxygenase (Fe(2+)-requiring)</fullName>
        <shortName evidence="12">ARD'</shortName>
        <shortName evidence="12">Fe-ARD</shortName>
        <ecNumber evidence="12">1.13.11.54</ecNumber>
    </alternativeName>
    <alternativeName>
        <fullName evidence="12">Acireductone dioxygenase (Ni(2+)-requiring)</fullName>
        <shortName evidence="12">ARD</shortName>
        <shortName evidence="12">Ni-ARD</shortName>
        <ecNumber evidence="12">1.13.11.53</ecNumber>
    </alternativeName>
</protein>
<keyword evidence="6 12" id="KW-0479">Metal-binding</keyword>
<feature type="binding site" evidence="12">
    <location>
        <position position="110"/>
    </location>
    <ligand>
        <name>Fe(2+)</name>
        <dbReference type="ChEBI" id="CHEBI:29033"/>
        <note>for iron-dependent acireductone dioxygenase activity</note>
    </ligand>
</feature>
<comment type="similarity">
    <text evidence="12">Belongs to the acireductone dioxygenase (ARD) family.</text>
</comment>
<dbReference type="InterPro" id="IPR011051">
    <property type="entry name" value="RmlC_Cupin_sf"/>
</dbReference>
<evidence type="ECO:0000256" key="10">
    <source>
        <dbReference type="ARBA" id="ARBA00023167"/>
    </source>
</evidence>
<comment type="caution">
    <text evidence="13">The sequence shown here is derived from an EMBL/GenBank/DDBJ whole genome shotgun (WGS) entry which is preliminary data.</text>
</comment>
<dbReference type="GO" id="GO:0005737">
    <property type="term" value="C:cytoplasm"/>
    <property type="evidence" value="ECO:0007669"/>
    <property type="project" value="UniProtKB-SubCell"/>
</dbReference>
<feature type="binding site" evidence="12">
    <location>
        <position position="153"/>
    </location>
    <ligand>
        <name>Fe(2+)</name>
        <dbReference type="ChEBI" id="CHEBI:29033"/>
        <note>for iron-dependent acireductone dioxygenase activity</note>
    </ligand>
</feature>
<evidence type="ECO:0000256" key="12">
    <source>
        <dbReference type="HAMAP-Rule" id="MF_03154"/>
    </source>
</evidence>
<comment type="function">
    <text evidence="12">Catalyzes 2 different reactions between oxygen and the acireductone 1,2-dihydroxy-3-keto-5-methylthiopentene (DHK-MTPene) depending upon the metal bound in the active site. Fe-containing acireductone dioxygenase (Fe-ARD) produces formate and 2-keto-4-methylthiobutyrate (KMTB), the alpha-ketoacid precursor of methionine in the methionine recycle pathway. Ni-containing acireductone dioxygenase (Ni-ARD) produces methylthiopropionate, carbon monoxide and formate, and does not lie on the methionine recycle pathway.</text>
</comment>
<keyword evidence="7 12" id="KW-0223">Dioxygenase</keyword>
<dbReference type="InterPro" id="IPR027496">
    <property type="entry name" value="ARD_euk"/>
</dbReference>
<evidence type="ECO:0000256" key="11">
    <source>
        <dbReference type="ARBA" id="ARBA00023242"/>
    </source>
</evidence>
<dbReference type="PANTHER" id="PTHR23418:SF0">
    <property type="entry name" value="ACIREDUCTONE DIOXYGENASE"/>
    <property type="match status" value="1"/>
</dbReference>
<evidence type="ECO:0000256" key="9">
    <source>
        <dbReference type="ARBA" id="ARBA00023004"/>
    </source>
</evidence>
<sequence length="198" mass="23822">MQDEEACMSYIAHILEAVNAQLDAWYINDSEEDQRLPHHLEPKLYVPVQKLAELGLAHWVLDSNNYEHDMELRKIRAERGYTYQDIVDIAPDLLPNYEANLKNFYKEHMHADEEIRFILAGSGYFDVRDFDDRWIRIWAKKNDMLVVPAGMYHRFTLDESEYIKALRLFKGYPVWTPHYRPQDEHPSRKDYITFWKRQ</sequence>
<feature type="binding site" evidence="12">
    <location>
        <position position="114"/>
    </location>
    <ligand>
        <name>Ni(2+)</name>
        <dbReference type="ChEBI" id="CHEBI:49786"/>
        <note>for nickel-dependent acireductone dioxygenase activity</note>
    </ligand>
</feature>
<dbReference type="Pfam" id="PF03079">
    <property type="entry name" value="ARD"/>
    <property type="match status" value="1"/>
</dbReference>
<keyword evidence="9 12" id="KW-0408">Iron</keyword>
<evidence type="ECO:0000256" key="2">
    <source>
        <dbReference type="ARBA" id="ARBA00004413"/>
    </source>
</evidence>
<dbReference type="Proteomes" id="UP000825935">
    <property type="component" value="Chromosome 4"/>
</dbReference>
<keyword evidence="10 12" id="KW-0486">Methionine biosynthesis</keyword>
<feature type="binding site" evidence="12">
    <location>
        <position position="114"/>
    </location>
    <ligand>
        <name>Fe(2+)</name>
        <dbReference type="ChEBI" id="CHEBI:29033"/>
        <note>for iron-dependent acireductone dioxygenase activity</note>
    </ligand>
</feature>
<evidence type="ECO:0000313" key="13">
    <source>
        <dbReference type="EMBL" id="KAH7438767.1"/>
    </source>
</evidence>
<keyword evidence="3 12" id="KW-0963">Cytoplasm</keyword>
<comment type="cofactor">
    <cofactor evidence="12">
        <name>Fe(2+)</name>
        <dbReference type="ChEBI" id="CHEBI:29033"/>
    </cofactor>
    <cofactor evidence="12">
        <name>Ni(2+)</name>
        <dbReference type="ChEBI" id="CHEBI:49786"/>
    </cofactor>
    <text evidence="12">Binds either 1 Fe or Ni cation per monomer. Iron-binding promotes an acireductone dioxygenase reaction producing 2-keto-4-methylthiobutyrate, while nickel-binding promotes an acireductone dioxygenase reaction producing 3-(methylsulfanyl)propanoate.</text>
</comment>
<dbReference type="EC" id="1.13.11.53" evidence="12"/>
<dbReference type="GO" id="GO:0005634">
    <property type="term" value="C:nucleus"/>
    <property type="evidence" value="ECO:0007669"/>
    <property type="project" value="UniProtKB-SubCell"/>
</dbReference>
<evidence type="ECO:0000256" key="4">
    <source>
        <dbReference type="ARBA" id="ARBA00022596"/>
    </source>
</evidence>
<keyword evidence="11 12" id="KW-0539">Nucleus</keyword>
<dbReference type="AlphaFoldDB" id="A0A8T2URJ8"/>
<dbReference type="CDD" id="cd02232">
    <property type="entry name" value="cupin_ARD"/>
    <property type="match status" value="1"/>
</dbReference>
<feature type="binding site" evidence="12">
    <location>
        <position position="108"/>
    </location>
    <ligand>
        <name>Fe(2+)</name>
        <dbReference type="ChEBI" id="CHEBI:29033"/>
        <note>for iron-dependent acireductone dioxygenase activity</note>
    </ligand>
</feature>
<evidence type="ECO:0000256" key="7">
    <source>
        <dbReference type="ARBA" id="ARBA00022964"/>
    </source>
</evidence>
<comment type="subcellular location">
    <subcellularLocation>
        <location evidence="2">Cell membrane</location>
        <topology evidence="2">Peripheral membrane protein</topology>
        <orientation evidence="2">Cytoplasmic side</orientation>
    </subcellularLocation>
    <subcellularLocation>
        <location evidence="12">Cytoplasm</location>
    </subcellularLocation>
    <subcellularLocation>
        <location evidence="12">Nucleus</location>
    </subcellularLocation>
</comment>
<comment type="catalytic activity">
    <reaction evidence="12">
        <text>1,2-dihydroxy-5-(methylsulfanyl)pent-1-en-3-one + O2 = 3-(methylsulfanyl)propanoate + CO + formate + 2 H(+)</text>
        <dbReference type="Rhea" id="RHEA:14161"/>
        <dbReference type="ChEBI" id="CHEBI:15378"/>
        <dbReference type="ChEBI" id="CHEBI:15379"/>
        <dbReference type="ChEBI" id="CHEBI:15740"/>
        <dbReference type="ChEBI" id="CHEBI:17245"/>
        <dbReference type="ChEBI" id="CHEBI:49016"/>
        <dbReference type="ChEBI" id="CHEBI:49252"/>
        <dbReference type="EC" id="1.13.11.53"/>
    </reaction>
</comment>
<gene>
    <name evidence="13" type="ORF">KP509_04G030700</name>
</gene>
<comment type="pathway">
    <text evidence="12">Amino-acid biosynthesis; L-methionine biosynthesis via salvage pathway; L-methionine from S-methyl-5-thio-alpha-D-ribose 1-phosphate: step 5/6.</text>
</comment>
<accession>A0A8T2URJ8</accession>
<keyword evidence="14" id="KW-1185">Reference proteome</keyword>
<dbReference type="GO" id="GO:0016151">
    <property type="term" value="F:nickel cation binding"/>
    <property type="evidence" value="ECO:0007669"/>
    <property type="project" value="UniProtKB-UniRule"/>
</dbReference>
<dbReference type="OrthoDB" id="1867259at2759"/>
<feature type="binding site" evidence="12">
    <location>
        <position position="153"/>
    </location>
    <ligand>
        <name>Ni(2+)</name>
        <dbReference type="ChEBI" id="CHEBI:49786"/>
        <note>for nickel-dependent acireductone dioxygenase activity</note>
    </ligand>
</feature>
<organism evidence="13 14">
    <name type="scientific">Ceratopteris richardii</name>
    <name type="common">Triangle waterfern</name>
    <dbReference type="NCBI Taxonomy" id="49495"/>
    <lineage>
        <taxon>Eukaryota</taxon>
        <taxon>Viridiplantae</taxon>
        <taxon>Streptophyta</taxon>
        <taxon>Embryophyta</taxon>
        <taxon>Tracheophyta</taxon>
        <taxon>Polypodiopsida</taxon>
        <taxon>Polypodiidae</taxon>
        <taxon>Polypodiales</taxon>
        <taxon>Pteridineae</taxon>
        <taxon>Pteridaceae</taxon>
        <taxon>Parkerioideae</taxon>
        <taxon>Ceratopteris</taxon>
    </lineage>
</organism>
<feature type="binding site" evidence="12">
    <location>
        <position position="110"/>
    </location>
    <ligand>
        <name>Ni(2+)</name>
        <dbReference type="ChEBI" id="CHEBI:49786"/>
        <note>for nickel-dependent acireductone dioxygenase activity</note>
    </ligand>
</feature>
<dbReference type="SUPFAM" id="SSF51182">
    <property type="entry name" value="RmlC-like cupins"/>
    <property type="match status" value="1"/>
</dbReference>
<proteinExistence type="inferred from homology"/>
<name>A0A8T2URJ8_CERRI</name>
<feature type="binding site" evidence="12">
    <location>
        <position position="108"/>
    </location>
    <ligand>
        <name>Ni(2+)</name>
        <dbReference type="ChEBI" id="CHEBI:49786"/>
        <note>for nickel-dependent acireductone dioxygenase activity</note>
    </ligand>
</feature>
<keyword evidence="5 12" id="KW-0028">Amino-acid biosynthesis</keyword>
<dbReference type="EMBL" id="CM035409">
    <property type="protein sequence ID" value="KAH7438767.1"/>
    <property type="molecule type" value="Genomic_DNA"/>
</dbReference>
<evidence type="ECO:0000256" key="5">
    <source>
        <dbReference type="ARBA" id="ARBA00022605"/>
    </source>
</evidence>
<dbReference type="GO" id="GO:0005506">
    <property type="term" value="F:iron ion binding"/>
    <property type="evidence" value="ECO:0007669"/>
    <property type="project" value="UniProtKB-UniRule"/>
</dbReference>
<evidence type="ECO:0000256" key="1">
    <source>
        <dbReference type="ARBA" id="ARBA00000428"/>
    </source>
</evidence>